<evidence type="ECO:0000313" key="2">
    <source>
        <dbReference type="Proteomes" id="UP000720189"/>
    </source>
</evidence>
<accession>A0A9P9HKQ6</accession>
<dbReference type="OrthoDB" id="3692147at2759"/>
<evidence type="ECO:0000313" key="1">
    <source>
        <dbReference type="EMBL" id="KAH7259026.1"/>
    </source>
</evidence>
<organism evidence="1 2">
    <name type="scientific">Fusarium redolens</name>
    <dbReference type="NCBI Taxonomy" id="48865"/>
    <lineage>
        <taxon>Eukaryota</taxon>
        <taxon>Fungi</taxon>
        <taxon>Dikarya</taxon>
        <taxon>Ascomycota</taxon>
        <taxon>Pezizomycotina</taxon>
        <taxon>Sordariomycetes</taxon>
        <taxon>Hypocreomycetidae</taxon>
        <taxon>Hypocreales</taxon>
        <taxon>Nectriaceae</taxon>
        <taxon>Fusarium</taxon>
        <taxon>Fusarium redolens species complex</taxon>
    </lineage>
</organism>
<protein>
    <recommendedName>
        <fullName evidence="3">F-box domain-containing protein</fullName>
    </recommendedName>
</protein>
<keyword evidence="2" id="KW-1185">Reference proteome</keyword>
<dbReference type="GeneID" id="70231013"/>
<evidence type="ECO:0008006" key="3">
    <source>
        <dbReference type="Google" id="ProtNLM"/>
    </source>
</evidence>
<gene>
    <name evidence="1" type="ORF">BKA55DRAFT_723881</name>
</gene>
<dbReference type="Proteomes" id="UP000720189">
    <property type="component" value="Unassembled WGS sequence"/>
</dbReference>
<dbReference type="EMBL" id="JAGMUX010000005">
    <property type="protein sequence ID" value="KAH7259026.1"/>
    <property type="molecule type" value="Genomic_DNA"/>
</dbReference>
<proteinExistence type="predicted"/>
<sequence length="442" mass="50323">MTAFLDVVSDGFAIEDYIEGQRALDLRTPWDKTPKEIEMDHESQMERHIGSEPLIPTQGTELAQYLGPQKDQLASSQCEHSMFQRVPDEILLMIVSNISDPSDKPSLFAFYALRQMVTETDIRCQSVHRLVTIASSISQLEKRRSWQGQCGSREDGRLEDLETSLGSPRVFATNYSGYGIMLHILWQGHSGSDPSILHQSGYLHRHKLNESLKKIRQKGGRHLLPQSGTNTLPEWNAISEIDRSEVVSTEEDLIKLRGGWGYMNRERRHDLTHLGPERIACGHCKNDKSCIVVNYHSKIRFTDGGFHGPPHEWFHAIDRKSYVYNGTVGVPETCHDDGCRNYYKGKDDQVDQWSQMVNWFCEIGDNHSGDRSCTFADKPKQPYEDGRPAFTPWDLYKVKGSEEALAPSASPICFYLNRLTTGILGSFDREHWRTGRAQFSAD</sequence>
<dbReference type="AlphaFoldDB" id="A0A9P9HKQ6"/>
<name>A0A9P9HKQ6_FUSRE</name>
<comment type="caution">
    <text evidence="1">The sequence shown here is derived from an EMBL/GenBank/DDBJ whole genome shotgun (WGS) entry which is preliminary data.</text>
</comment>
<dbReference type="RefSeq" id="XP_046051734.1">
    <property type="nucleotide sequence ID" value="XM_046201059.1"/>
</dbReference>
<reference evidence="1" key="1">
    <citation type="journal article" date="2021" name="Nat. Commun.">
        <title>Genetic determinants of endophytism in the Arabidopsis root mycobiome.</title>
        <authorList>
            <person name="Mesny F."/>
            <person name="Miyauchi S."/>
            <person name="Thiergart T."/>
            <person name="Pickel B."/>
            <person name="Atanasova L."/>
            <person name="Karlsson M."/>
            <person name="Huettel B."/>
            <person name="Barry K.W."/>
            <person name="Haridas S."/>
            <person name="Chen C."/>
            <person name="Bauer D."/>
            <person name="Andreopoulos W."/>
            <person name="Pangilinan J."/>
            <person name="LaButti K."/>
            <person name="Riley R."/>
            <person name="Lipzen A."/>
            <person name="Clum A."/>
            <person name="Drula E."/>
            <person name="Henrissat B."/>
            <person name="Kohler A."/>
            <person name="Grigoriev I.V."/>
            <person name="Martin F.M."/>
            <person name="Hacquard S."/>
        </authorList>
    </citation>
    <scope>NUCLEOTIDE SEQUENCE</scope>
    <source>
        <strain evidence="1">MPI-CAGE-AT-0023</strain>
    </source>
</reference>